<reference evidence="3" key="1">
    <citation type="submission" date="2017-02" db="EMBL/GenBank/DDBJ databases">
        <authorList>
            <person name="Varghese N."/>
            <person name="Submissions S."/>
        </authorList>
    </citation>
    <scope>NUCLEOTIDE SEQUENCE [LARGE SCALE GENOMIC DNA]</scope>
    <source>
        <strain evidence="3">DSM 22720</strain>
    </source>
</reference>
<organism evidence="2 3">
    <name type="scientific">Enterovibrio nigricans DSM 22720</name>
    <dbReference type="NCBI Taxonomy" id="1121868"/>
    <lineage>
        <taxon>Bacteria</taxon>
        <taxon>Pseudomonadati</taxon>
        <taxon>Pseudomonadota</taxon>
        <taxon>Gammaproteobacteria</taxon>
        <taxon>Vibrionales</taxon>
        <taxon>Vibrionaceae</taxon>
        <taxon>Enterovibrio</taxon>
    </lineage>
</organism>
<dbReference type="EMBL" id="FUXU01000031">
    <property type="protein sequence ID" value="SKA56410.1"/>
    <property type="molecule type" value="Genomic_DNA"/>
</dbReference>
<keyword evidence="1" id="KW-0472">Membrane</keyword>
<sequence length="749" mass="84845">MDTIFISYSHSEFRPVVEKLISALHQSLLLQRCEIRPFHIAEFEAFRKAPIENSVHCVSRSRYLISLVGKDLGETVLEGKSHIEHEIDAALEHEIDVLTFLVGDHHADKNTQRESVSEFLNALPNHVTLHSILTNDPTAIVDSIIRKLETSLWASLGCDDNLRIPEGSLLVIDGQSPSSDHTEHPHHDQCLRIFDKPTPSLAPSPIASSFEQRKLWAFQSLELNHLSEATQNLLKATEEFGSDFFSCFWLSRIYALQSDTSSLWKSAIPLAERAISSLREEETLLRSVCNTHIAIAYSHIGDFERATHHYDLALSQYEMFETLEYKTDMVLNQFALNNNQLCKQHAVDALATLLATNLKHYVALSVPLSKKNPTSFEEAESVILQDLNTVRIGLVDNYTTLQLWAESALNLTLNDLPLSQAQKDILPAVDVASQHMWKNYSALRTCGTTLAQFYESHAKHNDDLEKHHINLKSDHQIAMDLVDALSSTIDERKNTNVKESELQTRVNKEKRTVICWDICLATSLAAIAWCFYMQPTFIWAAAALSFLFLLLRVYFDSRRSVATVRLKNSKTRRRYIHESVTDLVEQAMENMALPHMRSIVERLKSAPNYLNHEDLSATKSALNDFVDNQSKAVAGSLSAWETKSTTLNTRIREWINNIDQFEHVANSPMSANLIGKISQRFGVSYDSALKLSLDDALAAINTATDRHCFQLKRSRTHAWFDDPDMAKRMLDFHGKRDKSTVSVHDITPA</sequence>
<dbReference type="Gene3D" id="1.25.40.10">
    <property type="entry name" value="Tetratricopeptide repeat domain"/>
    <property type="match status" value="1"/>
</dbReference>
<dbReference type="SUPFAM" id="SSF48452">
    <property type="entry name" value="TPR-like"/>
    <property type="match status" value="1"/>
</dbReference>
<dbReference type="AlphaFoldDB" id="A0A1T4UUR6"/>
<proteinExistence type="predicted"/>
<gene>
    <name evidence="2" type="ORF">SAMN02745132_02573</name>
</gene>
<accession>A0A1T4UUR6</accession>
<evidence type="ECO:0000313" key="2">
    <source>
        <dbReference type="EMBL" id="SKA56410.1"/>
    </source>
</evidence>
<evidence type="ECO:0000256" key="1">
    <source>
        <dbReference type="SAM" id="Phobius"/>
    </source>
</evidence>
<dbReference type="Proteomes" id="UP000190162">
    <property type="component" value="Unassembled WGS sequence"/>
</dbReference>
<protein>
    <submittedName>
        <fullName evidence="2">Uncharacterized protein</fullName>
    </submittedName>
</protein>
<keyword evidence="1" id="KW-1133">Transmembrane helix</keyword>
<feature type="transmembrane region" description="Helical" evidence="1">
    <location>
        <begin position="537"/>
        <end position="555"/>
    </location>
</feature>
<dbReference type="InterPro" id="IPR011990">
    <property type="entry name" value="TPR-like_helical_dom_sf"/>
</dbReference>
<keyword evidence="3" id="KW-1185">Reference proteome</keyword>
<keyword evidence="1" id="KW-0812">Transmembrane</keyword>
<evidence type="ECO:0000313" key="3">
    <source>
        <dbReference type="Proteomes" id="UP000190162"/>
    </source>
</evidence>
<name>A0A1T4UUR6_9GAMM</name>